<name>A0ABV6SF60_AZOPA</name>
<evidence type="ECO:0000313" key="3">
    <source>
        <dbReference type="Proteomes" id="UP001589891"/>
    </source>
</evidence>
<reference evidence="2 3" key="1">
    <citation type="submission" date="2024-09" db="EMBL/GenBank/DDBJ databases">
        <authorList>
            <person name="Sun Q."/>
            <person name="Mori K."/>
        </authorList>
    </citation>
    <scope>NUCLEOTIDE SEQUENCE [LARGE SCALE GENOMIC DNA]</scope>
    <source>
        <strain evidence="2 3">NCAIM B.01794</strain>
    </source>
</reference>
<keyword evidence="1" id="KW-0732">Signal</keyword>
<gene>
    <name evidence="2" type="ORF">ACFFGX_00605</name>
</gene>
<feature type="signal peptide" evidence="1">
    <location>
        <begin position="1"/>
        <end position="18"/>
    </location>
</feature>
<comment type="caution">
    <text evidence="2">The sequence shown here is derived from an EMBL/GenBank/DDBJ whole genome shotgun (WGS) entry which is preliminary data.</text>
</comment>
<protein>
    <recommendedName>
        <fullName evidence="4">Lipoprotein</fullName>
    </recommendedName>
</protein>
<dbReference type="PROSITE" id="PS51257">
    <property type="entry name" value="PROKAR_LIPOPROTEIN"/>
    <property type="match status" value="1"/>
</dbReference>
<organism evidence="2 3">
    <name type="scientific">Azorhizophilus paspali</name>
    <name type="common">Azotobacter paspali</name>
    <dbReference type="NCBI Taxonomy" id="69963"/>
    <lineage>
        <taxon>Bacteria</taxon>
        <taxon>Pseudomonadati</taxon>
        <taxon>Pseudomonadota</taxon>
        <taxon>Gammaproteobacteria</taxon>
        <taxon>Pseudomonadales</taxon>
        <taxon>Pseudomonadaceae</taxon>
        <taxon>Azorhizophilus</taxon>
    </lineage>
</organism>
<accession>A0ABV6SF60</accession>
<feature type="chain" id="PRO_5045651900" description="Lipoprotein" evidence="1">
    <location>
        <begin position="19"/>
        <end position="124"/>
    </location>
</feature>
<evidence type="ECO:0000256" key="1">
    <source>
        <dbReference type="SAM" id="SignalP"/>
    </source>
</evidence>
<evidence type="ECO:0008006" key="4">
    <source>
        <dbReference type="Google" id="ProtNLM"/>
    </source>
</evidence>
<dbReference type="EMBL" id="JBHLSS010000003">
    <property type="protein sequence ID" value="MFC0708172.1"/>
    <property type="molecule type" value="Genomic_DNA"/>
</dbReference>
<dbReference type="Proteomes" id="UP001589891">
    <property type="component" value="Unassembled WGS sequence"/>
</dbReference>
<dbReference type="RefSeq" id="WP_376941888.1">
    <property type="nucleotide sequence ID" value="NZ_CP171449.1"/>
</dbReference>
<evidence type="ECO:0000313" key="2">
    <source>
        <dbReference type="EMBL" id="MFC0708172.1"/>
    </source>
</evidence>
<keyword evidence="3" id="KW-1185">Reference proteome</keyword>
<sequence>MHRIFFLLAGALSLAGCAGGPATGDGGLSSAARYQGHLVMLPEMHIFVPCNAEAPLWLVTDAATGHRLEAQYTSLVSEPYEEAFAVLRGTPGPQLDCRGCKDFPGSFRVSEIIEYRQAEAGDCH</sequence>
<proteinExistence type="predicted"/>